<evidence type="ECO:0000256" key="2">
    <source>
        <dbReference type="SAM" id="SignalP"/>
    </source>
</evidence>
<accession>A0A939K6E1</accession>
<evidence type="ECO:0000313" key="3">
    <source>
        <dbReference type="EMBL" id="MBO0937435.1"/>
    </source>
</evidence>
<dbReference type="AlphaFoldDB" id="A0A939K6E1"/>
<feature type="chain" id="PRO_5037717854" description="Lipoprotein" evidence="2">
    <location>
        <begin position="23"/>
        <end position="60"/>
    </location>
</feature>
<dbReference type="EMBL" id="JAFMYV010000006">
    <property type="protein sequence ID" value="MBO0937435.1"/>
    <property type="molecule type" value="Genomic_DNA"/>
</dbReference>
<evidence type="ECO:0008006" key="5">
    <source>
        <dbReference type="Google" id="ProtNLM"/>
    </source>
</evidence>
<keyword evidence="4" id="KW-1185">Reference proteome</keyword>
<evidence type="ECO:0000313" key="4">
    <source>
        <dbReference type="Proteomes" id="UP000664034"/>
    </source>
</evidence>
<feature type="compositionally biased region" description="Basic residues" evidence="1">
    <location>
        <begin position="36"/>
        <end position="46"/>
    </location>
</feature>
<proteinExistence type="predicted"/>
<sequence length="60" mass="6842">MKRSVLLLLMPLLLLGSGCTRPVVYNQRPNYPHDNGKHKGWYKHGRYGGLPPGQAKKRGW</sequence>
<dbReference type="RefSeq" id="WP_207364994.1">
    <property type="nucleotide sequence ID" value="NZ_JAFMYV010000006.1"/>
</dbReference>
<comment type="caution">
    <text evidence="3">The sequence shown here is derived from an EMBL/GenBank/DDBJ whole genome shotgun (WGS) entry which is preliminary data.</text>
</comment>
<reference evidence="3" key="1">
    <citation type="submission" date="2021-03" db="EMBL/GenBank/DDBJ databases">
        <title>Fibrella sp. HMF5335 genome sequencing and assembly.</title>
        <authorList>
            <person name="Kang H."/>
            <person name="Kim H."/>
            <person name="Bae S."/>
            <person name="Joh K."/>
        </authorList>
    </citation>
    <scope>NUCLEOTIDE SEQUENCE</scope>
    <source>
        <strain evidence="3">HMF5335</strain>
    </source>
</reference>
<organism evidence="3 4">
    <name type="scientific">Fibrella rubiginis</name>
    <dbReference type="NCBI Taxonomy" id="2817060"/>
    <lineage>
        <taxon>Bacteria</taxon>
        <taxon>Pseudomonadati</taxon>
        <taxon>Bacteroidota</taxon>
        <taxon>Cytophagia</taxon>
        <taxon>Cytophagales</taxon>
        <taxon>Spirosomataceae</taxon>
        <taxon>Fibrella</taxon>
    </lineage>
</organism>
<dbReference type="Proteomes" id="UP000664034">
    <property type="component" value="Unassembled WGS sequence"/>
</dbReference>
<name>A0A939K6E1_9BACT</name>
<keyword evidence="2" id="KW-0732">Signal</keyword>
<dbReference type="PROSITE" id="PS51257">
    <property type="entry name" value="PROKAR_LIPOPROTEIN"/>
    <property type="match status" value="1"/>
</dbReference>
<feature type="region of interest" description="Disordered" evidence="1">
    <location>
        <begin position="35"/>
        <end position="60"/>
    </location>
</feature>
<feature type="signal peptide" evidence="2">
    <location>
        <begin position="1"/>
        <end position="22"/>
    </location>
</feature>
<evidence type="ECO:0000256" key="1">
    <source>
        <dbReference type="SAM" id="MobiDB-lite"/>
    </source>
</evidence>
<gene>
    <name evidence="3" type="ORF">J2I47_12840</name>
</gene>
<protein>
    <recommendedName>
        <fullName evidence="5">Lipoprotein</fullName>
    </recommendedName>
</protein>